<comment type="caution">
    <text evidence="2">The sequence shown here is derived from an EMBL/GenBank/DDBJ whole genome shotgun (WGS) entry which is preliminary data.</text>
</comment>
<dbReference type="InterPro" id="IPR032675">
    <property type="entry name" value="LRR_dom_sf"/>
</dbReference>
<evidence type="ECO:0000259" key="1">
    <source>
        <dbReference type="Pfam" id="PF12937"/>
    </source>
</evidence>
<dbReference type="InterPro" id="IPR017900">
    <property type="entry name" value="4Fe4S_Fe_S_CS"/>
</dbReference>
<dbReference type="InterPro" id="IPR001810">
    <property type="entry name" value="F-box_dom"/>
</dbReference>
<dbReference type="AlphaFoldDB" id="A0A9P1ECN3"/>
<dbReference type="Gene3D" id="3.80.10.10">
    <property type="entry name" value="Ribonuclease Inhibitor"/>
    <property type="match status" value="1"/>
</dbReference>
<dbReference type="PROSITE" id="PS00198">
    <property type="entry name" value="4FE4S_FER_1"/>
    <property type="match status" value="1"/>
</dbReference>
<dbReference type="CDD" id="cd09917">
    <property type="entry name" value="F-box_SF"/>
    <property type="match status" value="1"/>
</dbReference>
<dbReference type="EMBL" id="CAMAPE010000033">
    <property type="protein sequence ID" value="CAH9095432.1"/>
    <property type="molecule type" value="Genomic_DNA"/>
</dbReference>
<reference evidence="2" key="1">
    <citation type="submission" date="2022-07" db="EMBL/GenBank/DDBJ databases">
        <authorList>
            <person name="Macas J."/>
            <person name="Novak P."/>
            <person name="Neumann P."/>
        </authorList>
    </citation>
    <scope>NUCLEOTIDE SEQUENCE</scope>
</reference>
<gene>
    <name evidence="2" type="ORF">CEURO_LOCUS13113</name>
</gene>
<dbReference type="Pfam" id="PF12937">
    <property type="entry name" value="F-box-like"/>
    <property type="match status" value="1"/>
</dbReference>
<feature type="domain" description="F-box" evidence="1">
    <location>
        <begin position="33"/>
        <end position="71"/>
    </location>
</feature>
<accession>A0A9P1ECN3</accession>
<protein>
    <recommendedName>
        <fullName evidence="1">F-box domain-containing protein</fullName>
    </recommendedName>
</protein>
<evidence type="ECO:0000313" key="2">
    <source>
        <dbReference type="EMBL" id="CAH9095432.1"/>
    </source>
</evidence>
<keyword evidence="3" id="KW-1185">Reference proteome</keyword>
<organism evidence="2 3">
    <name type="scientific">Cuscuta europaea</name>
    <name type="common">European dodder</name>
    <dbReference type="NCBI Taxonomy" id="41803"/>
    <lineage>
        <taxon>Eukaryota</taxon>
        <taxon>Viridiplantae</taxon>
        <taxon>Streptophyta</taxon>
        <taxon>Embryophyta</taxon>
        <taxon>Tracheophyta</taxon>
        <taxon>Spermatophyta</taxon>
        <taxon>Magnoliopsida</taxon>
        <taxon>eudicotyledons</taxon>
        <taxon>Gunneridae</taxon>
        <taxon>Pentapetalae</taxon>
        <taxon>asterids</taxon>
        <taxon>lamiids</taxon>
        <taxon>Solanales</taxon>
        <taxon>Convolvulaceae</taxon>
        <taxon>Cuscuteae</taxon>
        <taxon>Cuscuta</taxon>
        <taxon>Cuscuta subgen. Cuscuta</taxon>
    </lineage>
</organism>
<dbReference type="SUPFAM" id="SSF81383">
    <property type="entry name" value="F-box domain"/>
    <property type="match status" value="1"/>
</dbReference>
<dbReference type="OrthoDB" id="10044893at2759"/>
<dbReference type="InterPro" id="IPR036047">
    <property type="entry name" value="F-box-like_dom_sf"/>
</dbReference>
<dbReference type="Proteomes" id="UP001152484">
    <property type="component" value="Unassembled WGS sequence"/>
</dbReference>
<dbReference type="SUPFAM" id="SSF52047">
    <property type="entry name" value="RNI-like"/>
    <property type="match status" value="1"/>
</dbReference>
<proteinExistence type="predicted"/>
<evidence type="ECO:0000313" key="3">
    <source>
        <dbReference type="Proteomes" id="UP001152484"/>
    </source>
</evidence>
<name>A0A9P1ECN3_CUSEU</name>
<sequence>MFVKRKIKTMKSGLGLESEEDQKGTTLVPLGPPHEAMFLVLAYLPLFELLCMTQVCRSLAEAVNCDVLPWRIVVKKPLDRRLTDEIMLKIAAAEDGRLTTLALFNCFKITDYGLLRVIAKNPNINKLYIPGCTLITPGGVIKAVQLLAKGSHRLKSIKLSGIYNMNKENLSILCNLLGQNQENQNMRNLYHKRRNHSRIGEDDDGDHQSIDIDVCSKCTETRMVFDCPLDSCSCRGCIICIKRCEECGVCVKDDEDRPEAACLDDLCLGCWMKLPKCSFCNRPYCHEHAEQQQCRVPGSEGFLCVACHDRFLRVV</sequence>